<dbReference type="InterPro" id="IPR036397">
    <property type="entry name" value="RNaseH_sf"/>
</dbReference>
<dbReference type="CDD" id="cd00024">
    <property type="entry name" value="CD_CSD"/>
    <property type="match status" value="1"/>
</dbReference>
<dbReference type="InterPro" id="IPR023780">
    <property type="entry name" value="Chromo_domain"/>
</dbReference>
<keyword evidence="7" id="KW-0229">DNA integration</keyword>
<dbReference type="Pfam" id="PF00385">
    <property type="entry name" value="Chromo"/>
    <property type="match status" value="1"/>
</dbReference>
<dbReference type="GeneID" id="83220207"/>
<evidence type="ECO:0000313" key="19">
    <source>
        <dbReference type="Proteomes" id="UP001234581"/>
    </source>
</evidence>
<evidence type="ECO:0000259" key="17">
    <source>
        <dbReference type="PROSITE" id="PS50994"/>
    </source>
</evidence>
<dbReference type="GO" id="GO:0006508">
    <property type="term" value="P:proteolysis"/>
    <property type="evidence" value="ECO:0007669"/>
    <property type="project" value="UniProtKB-KW"/>
</dbReference>
<dbReference type="Gene3D" id="3.30.420.10">
    <property type="entry name" value="Ribonuclease H-like superfamily/Ribonuclease H"/>
    <property type="match status" value="1"/>
</dbReference>
<reference evidence="18 19" key="1">
    <citation type="submission" date="2023-03" db="EMBL/GenBank/DDBJ databases">
        <title>Genome sequence of Lichtheimia ornata CBS 291.66.</title>
        <authorList>
            <person name="Mohabir J.T."/>
            <person name="Shea T.P."/>
            <person name="Kurbessoian T."/>
            <person name="Berby B."/>
            <person name="Fontaine J."/>
            <person name="Livny J."/>
            <person name="Gnirke A."/>
            <person name="Stajich J.E."/>
            <person name="Cuomo C.A."/>
        </authorList>
    </citation>
    <scope>NUCLEOTIDE SEQUENCE [LARGE SCALE GENOMIC DNA]</scope>
    <source>
        <strain evidence="18">CBS 291.66</strain>
    </source>
</reference>
<dbReference type="PROSITE" id="PS50878">
    <property type="entry name" value="RT_POL"/>
    <property type="match status" value="1"/>
</dbReference>
<dbReference type="Pfam" id="PF00665">
    <property type="entry name" value="rve"/>
    <property type="match status" value="1"/>
</dbReference>
<dbReference type="GO" id="GO:0015074">
    <property type="term" value="P:DNA integration"/>
    <property type="evidence" value="ECO:0007669"/>
    <property type="project" value="UniProtKB-KW"/>
</dbReference>
<dbReference type="InterPro" id="IPR001584">
    <property type="entry name" value="Integrase_cat-core"/>
</dbReference>
<keyword evidence="13" id="KW-0511">Multifunctional enzyme</keyword>
<dbReference type="PROSITE" id="PS50994">
    <property type="entry name" value="INTEGRASE"/>
    <property type="match status" value="1"/>
</dbReference>
<dbReference type="Pfam" id="PF17921">
    <property type="entry name" value="Integrase_H2C2"/>
    <property type="match status" value="1"/>
</dbReference>
<dbReference type="InterPro" id="IPR056924">
    <property type="entry name" value="SH3_Tf2-1"/>
</dbReference>
<evidence type="ECO:0000256" key="2">
    <source>
        <dbReference type="ARBA" id="ARBA00022670"/>
    </source>
</evidence>
<keyword evidence="11" id="KW-0233">DNA recombination</keyword>
<dbReference type="InterPro" id="IPR043502">
    <property type="entry name" value="DNA/RNA_pol_sf"/>
</dbReference>
<dbReference type="InterPro" id="IPR016197">
    <property type="entry name" value="Chromo-like_dom_sf"/>
</dbReference>
<dbReference type="InterPro" id="IPR050951">
    <property type="entry name" value="Retrovirus_Pol_polyprotein"/>
</dbReference>
<feature type="domain" description="Integrase catalytic" evidence="17">
    <location>
        <begin position="554"/>
        <end position="721"/>
    </location>
</feature>
<dbReference type="PANTHER" id="PTHR37984">
    <property type="entry name" value="PROTEIN CBG26694"/>
    <property type="match status" value="1"/>
</dbReference>
<name>A0AAD7UQ90_9FUNG</name>
<evidence type="ECO:0000256" key="6">
    <source>
        <dbReference type="ARBA" id="ARBA00022842"/>
    </source>
</evidence>
<dbReference type="InterPro" id="IPR041588">
    <property type="entry name" value="Integrase_H2C2"/>
</dbReference>
<dbReference type="GO" id="GO:0004190">
    <property type="term" value="F:aspartic-type endopeptidase activity"/>
    <property type="evidence" value="ECO:0007669"/>
    <property type="project" value="UniProtKB-KW"/>
</dbReference>
<dbReference type="InterPro" id="IPR000953">
    <property type="entry name" value="Chromo/chromo_shadow_dom"/>
</dbReference>
<evidence type="ECO:0000256" key="5">
    <source>
        <dbReference type="ARBA" id="ARBA00022801"/>
    </source>
</evidence>
<keyword evidence="10" id="KW-0238">DNA-binding</keyword>
<dbReference type="FunFam" id="3.30.70.270:FF:000020">
    <property type="entry name" value="Transposon Tf2-6 polyprotein-like Protein"/>
    <property type="match status" value="1"/>
</dbReference>
<keyword evidence="2" id="KW-0645">Protease</keyword>
<dbReference type="Gene3D" id="3.30.70.270">
    <property type="match status" value="2"/>
</dbReference>
<dbReference type="Gene3D" id="3.10.10.10">
    <property type="entry name" value="HIV Type 1 Reverse Transcriptase, subunit A, domain 1"/>
    <property type="match status" value="1"/>
</dbReference>
<dbReference type="SUPFAM" id="SSF56672">
    <property type="entry name" value="DNA/RNA polymerases"/>
    <property type="match status" value="1"/>
</dbReference>
<evidence type="ECO:0000259" key="16">
    <source>
        <dbReference type="PROSITE" id="PS50878"/>
    </source>
</evidence>
<dbReference type="InterPro" id="IPR023779">
    <property type="entry name" value="Chromodomain_CS"/>
</dbReference>
<feature type="compositionally biased region" description="Basic and acidic residues" evidence="14">
    <location>
        <begin position="824"/>
        <end position="833"/>
    </location>
</feature>
<dbReference type="FunFam" id="3.30.420.10:FF:000032">
    <property type="entry name" value="Retrovirus-related Pol polyprotein from transposon 297-like Protein"/>
    <property type="match status" value="1"/>
</dbReference>
<keyword evidence="12" id="KW-0539">Nucleus</keyword>
<keyword evidence="19" id="KW-1185">Reference proteome</keyword>
<dbReference type="Gene3D" id="2.40.50.40">
    <property type="match status" value="1"/>
</dbReference>
<dbReference type="Pfam" id="PF24626">
    <property type="entry name" value="SH3_Tf2-1"/>
    <property type="match status" value="1"/>
</dbReference>
<evidence type="ECO:0000259" key="15">
    <source>
        <dbReference type="PROSITE" id="PS50013"/>
    </source>
</evidence>
<dbReference type="GO" id="GO:0006310">
    <property type="term" value="P:DNA recombination"/>
    <property type="evidence" value="ECO:0007669"/>
    <property type="project" value="UniProtKB-KW"/>
</dbReference>
<sequence>MYRLSTRELQELKQTLDDLLSKGWIRPSASPYGAPVLFVAKKDGSLRMVIDYRALNSITIKNSYPLPRQDELFNQLQGAKVFSKLDLRSGYHQIRVQEQDVPKTAFLTRYGLMEWTVLPFGLTSAPGTFMQLMNDIFRDYLDQFVVVYLDDILVYSKNVDDHVEHVRCILERLADHKLYAKKSKCQFGMSELEFLGHIVTDQGLKADPRKVKAVAEWKTPQNVRDIQSFLGLANYYRAFIRDFATAAASLNYHLRKDVPWHWGDEAQKGFDTLKQRLCSAPVLALPDPEKRFHLHTDASSVAVGGVLSQPGDDDLHPIAYASRSLKDAEFNYPVHELELLAIKHCLDEWRHHLDGPRFTVYTDNRSLATLKTNTNLSKRQIRWLQEFQSYVFDIHHIPRERNHAADALSKRPPAEPSHPNASFELHTTTLRIIRKSLSPDILRLYHKDEFCKEILQRLRTEDDPTFSKGDDGLLIRQAANGVEQVVVPRMSQLLTSILHENHDSPEAGHRGIDTTMERIQRSYYWPGMHKTVRRYIATCDTCQRTKASNAKPAGLLQPLQLATERWQSISVDFITHLPMTQNGHDAIATFVDRFTKRAHFAPCKTTDTAEDFAHLFLREIYRQHGLPSNIVSDRDPKFTSRFWAAVSSMLGTARHMSSASHPQSDGQTERTNRTIEELLRCYVAYDANDWDLWIPVLEHTYNDSLHTSIGMTPFECDLGRSPSSLLTAKLALQRLEAAVTRQKTYADTRRRELSFDIGDLVLVDLSVINPDVYANAPSRKILPRRHGPFKVIQRIGDVAYKVDLPTTIRAHNVFHVSVLSRYQEPDEPSRRPEMPPPVITNDNDDENEWEVERILNVRIRGRQKKKQYLVKWVGYPLHDATWEPESNLVTAADLVAEFETYHARRPQRKTRK</sequence>
<dbReference type="Pfam" id="PF17919">
    <property type="entry name" value="RT_RNaseH_2"/>
    <property type="match status" value="1"/>
</dbReference>
<keyword evidence="9" id="KW-0548">Nucleotidyltransferase</keyword>
<organism evidence="18 19">
    <name type="scientific">Lichtheimia ornata</name>
    <dbReference type="NCBI Taxonomy" id="688661"/>
    <lineage>
        <taxon>Eukaryota</taxon>
        <taxon>Fungi</taxon>
        <taxon>Fungi incertae sedis</taxon>
        <taxon>Mucoromycota</taxon>
        <taxon>Mucoromycotina</taxon>
        <taxon>Mucoromycetes</taxon>
        <taxon>Mucorales</taxon>
        <taxon>Lichtheimiaceae</taxon>
        <taxon>Lichtheimia</taxon>
    </lineage>
</organism>
<dbReference type="Proteomes" id="UP001234581">
    <property type="component" value="Unassembled WGS sequence"/>
</dbReference>
<keyword evidence="6" id="KW-0460">Magnesium</keyword>
<proteinExistence type="predicted"/>
<dbReference type="AlphaFoldDB" id="A0AAD7UQ90"/>
<dbReference type="InterPro" id="IPR041577">
    <property type="entry name" value="RT_RNaseH_2"/>
</dbReference>
<evidence type="ECO:0000256" key="3">
    <source>
        <dbReference type="ARBA" id="ARBA00022723"/>
    </source>
</evidence>
<dbReference type="InterPro" id="IPR012337">
    <property type="entry name" value="RNaseH-like_sf"/>
</dbReference>
<dbReference type="SMART" id="SM00298">
    <property type="entry name" value="CHROMO"/>
    <property type="match status" value="1"/>
</dbReference>
<keyword evidence="8" id="KW-0695">RNA-directed DNA polymerase</keyword>
<evidence type="ECO:0000256" key="12">
    <source>
        <dbReference type="ARBA" id="ARBA00023242"/>
    </source>
</evidence>
<dbReference type="InterPro" id="IPR000477">
    <property type="entry name" value="RT_dom"/>
</dbReference>
<dbReference type="SUPFAM" id="SSF54160">
    <property type="entry name" value="Chromo domain-like"/>
    <property type="match status" value="1"/>
</dbReference>
<evidence type="ECO:0000256" key="4">
    <source>
        <dbReference type="ARBA" id="ARBA00022750"/>
    </source>
</evidence>
<dbReference type="PROSITE" id="PS50013">
    <property type="entry name" value="CHROMO_2"/>
    <property type="match status" value="1"/>
</dbReference>
<keyword evidence="3" id="KW-0479">Metal-binding</keyword>
<dbReference type="CDD" id="cd01647">
    <property type="entry name" value="RT_LTR"/>
    <property type="match status" value="1"/>
</dbReference>
<dbReference type="GO" id="GO:0005634">
    <property type="term" value="C:nucleus"/>
    <property type="evidence" value="ECO:0007669"/>
    <property type="project" value="UniProtKB-SubCell"/>
</dbReference>
<keyword evidence="5" id="KW-0378">Hydrolase</keyword>
<dbReference type="GO" id="GO:0046872">
    <property type="term" value="F:metal ion binding"/>
    <property type="evidence" value="ECO:0007669"/>
    <property type="project" value="UniProtKB-KW"/>
</dbReference>
<evidence type="ECO:0000256" key="8">
    <source>
        <dbReference type="ARBA" id="ARBA00022918"/>
    </source>
</evidence>
<keyword evidence="9" id="KW-0239">DNA-directed DNA polymerase</keyword>
<dbReference type="Gene3D" id="1.10.340.70">
    <property type="match status" value="1"/>
</dbReference>
<evidence type="ECO:0000256" key="10">
    <source>
        <dbReference type="ARBA" id="ARBA00023125"/>
    </source>
</evidence>
<dbReference type="GO" id="GO:0003964">
    <property type="term" value="F:RNA-directed DNA polymerase activity"/>
    <property type="evidence" value="ECO:0007669"/>
    <property type="project" value="UniProtKB-KW"/>
</dbReference>
<protein>
    <submittedName>
        <fullName evidence="18">Uncharacterized protein</fullName>
    </submittedName>
</protein>
<comment type="subcellular location">
    <subcellularLocation>
        <location evidence="1">Nucleus</location>
    </subcellularLocation>
</comment>
<accession>A0AAD7UQ90</accession>
<dbReference type="EMBL" id="JARTCD010000169">
    <property type="protein sequence ID" value="KAJ8651567.1"/>
    <property type="molecule type" value="Genomic_DNA"/>
</dbReference>
<keyword evidence="4" id="KW-0064">Aspartyl protease</keyword>
<evidence type="ECO:0000256" key="9">
    <source>
        <dbReference type="ARBA" id="ARBA00022932"/>
    </source>
</evidence>
<evidence type="ECO:0000313" key="18">
    <source>
        <dbReference type="EMBL" id="KAJ8651567.1"/>
    </source>
</evidence>
<comment type="caution">
    <text evidence="18">The sequence shown here is derived from an EMBL/GenBank/DDBJ whole genome shotgun (WGS) entry which is preliminary data.</text>
</comment>
<feature type="domain" description="Reverse transcriptase" evidence="16">
    <location>
        <begin position="20"/>
        <end position="199"/>
    </location>
</feature>
<dbReference type="PROSITE" id="PS00598">
    <property type="entry name" value="CHROMO_1"/>
    <property type="match status" value="1"/>
</dbReference>
<dbReference type="Pfam" id="PF00078">
    <property type="entry name" value="RVT_1"/>
    <property type="match status" value="1"/>
</dbReference>
<feature type="region of interest" description="Disordered" evidence="14">
    <location>
        <begin position="824"/>
        <end position="844"/>
    </location>
</feature>
<dbReference type="PANTHER" id="PTHR37984:SF5">
    <property type="entry name" value="PROTEIN NYNRIN-LIKE"/>
    <property type="match status" value="1"/>
</dbReference>
<gene>
    <name evidence="18" type="ORF">O0I10_012875</name>
</gene>
<dbReference type="FunFam" id="1.10.340.70:FF:000001">
    <property type="entry name" value="Retrovirus-related Pol polyprotein from transposon gypsy-like Protein"/>
    <property type="match status" value="1"/>
</dbReference>
<feature type="domain" description="Chromo" evidence="15">
    <location>
        <begin position="849"/>
        <end position="910"/>
    </location>
</feature>
<evidence type="ECO:0000256" key="11">
    <source>
        <dbReference type="ARBA" id="ARBA00023172"/>
    </source>
</evidence>
<evidence type="ECO:0000256" key="14">
    <source>
        <dbReference type="SAM" id="MobiDB-lite"/>
    </source>
</evidence>
<evidence type="ECO:0000256" key="7">
    <source>
        <dbReference type="ARBA" id="ARBA00022908"/>
    </source>
</evidence>
<keyword evidence="9" id="KW-0808">Transferase</keyword>
<dbReference type="GO" id="GO:0003677">
    <property type="term" value="F:DNA binding"/>
    <property type="evidence" value="ECO:0007669"/>
    <property type="project" value="UniProtKB-KW"/>
</dbReference>
<dbReference type="RefSeq" id="XP_058336481.1">
    <property type="nucleotide sequence ID" value="XM_058492760.1"/>
</dbReference>
<dbReference type="GO" id="GO:0003887">
    <property type="term" value="F:DNA-directed DNA polymerase activity"/>
    <property type="evidence" value="ECO:0007669"/>
    <property type="project" value="UniProtKB-KW"/>
</dbReference>
<dbReference type="CDD" id="cd09274">
    <property type="entry name" value="RNase_HI_RT_Ty3"/>
    <property type="match status" value="1"/>
</dbReference>
<dbReference type="InterPro" id="IPR043128">
    <property type="entry name" value="Rev_trsase/Diguanyl_cyclase"/>
</dbReference>
<evidence type="ECO:0000256" key="1">
    <source>
        <dbReference type="ARBA" id="ARBA00004123"/>
    </source>
</evidence>
<evidence type="ECO:0000256" key="13">
    <source>
        <dbReference type="ARBA" id="ARBA00023268"/>
    </source>
</evidence>
<dbReference type="SUPFAM" id="SSF53098">
    <property type="entry name" value="Ribonuclease H-like"/>
    <property type="match status" value="1"/>
</dbReference>